<dbReference type="SUPFAM" id="SSF47413">
    <property type="entry name" value="lambda repressor-like DNA-binding domains"/>
    <property type="match status" value="1"/>
</dbReference>
<feature type="domain" description="HTH lacI-type" evidence="5">
    <location>
        <begin position="2"/>
        <end position="56"/>
    </location>
</feature>
<dbReference type="PROSITE" id="PS50932">
    <property type="entry name" value="HTH_LACI_2"/>
    <property type="match status" value="1"/>
</dbReference>
<evidence type="ECO:0000313" key="7">
    <source>
        <dbReference type="Proteomes" id="UP000294739"/>
    </source>
</evidence>
<dbReference type="CDD" id="cd19977">
    <property type="entry name" value="PBP1_EndR-like"/>
    <property type="match status" value="1"/>
</dbReference>
<dbReference type="EMBL" id="SMKZ01000043">
    <property type="protein sequence ID" value="TDE01161.1"/>
    <property type="molecule type" value="Genomic_DNA"/>
</dbReference>
<dbReference type="GO" id="GO:0000976">
    <property type="term" value="F:transcription cis-regulatory region binding"/>
    <property type="evidence" value="ECO:0007669"/>
    <property type="project" value="TreeGrafter"/>
</dbReference>
<dbReference type="InParanoid" id="A0A4R5CQQ5"/>
<dbReference type="InterPro" id="IPR001761">
    <property type="entry name" value="Peripla_BP/Lac1_sug-bd_dom"/>
</dbReference>
<dbReference type="AlphaFoldDB" id="A0A4R5CQQ5"/>
<dbReference type="PANTHER" id="PTHR30146">
    <property type="entry name" value="LACI-RELATED TRANSCRIPTIONAL REPRESSOR"/>
    <property type="match status" value="1"/>
</dbReference>
<keyword evidence="4" id="KW-0804">Transcription</keyword>
<dbReference type="Gene3D" id="3.40.50.2300">
    <property type="match status" value="2"/>
</dbReference>
<sequence length="335" mass="36083">MVTMRDVSRAAGVSSATVSRVLTGSAEVDPATRQRVLDAVRQLDYRPNLVARGLRRQVSQVLALVVTDIENPFYTAVCRGVEDAARLKGYSVILCNADRDIDKEREYLRVVADQNASGVVISPASAQNTDIGALVARGIPVVAVDMPLEQAAGSVLVDNRAAAAMATRHLLAGGARRIACITGPSDNATASDRLDGYMRALHEAGRPVDPELAIYSNYRESGGYEATNRLMDLADRPDALLVTNNRMIVGTLRALQSRGVSIPDDVNVVSFDELPWALELHPHLSMVRQPGYLIGQKAAELLIERLASPTTPQHIVMEAELIAKDGRARTPSSAI</sequence>
<dbReference type="Pfam" id="PF00356">
    <property type="entry name" value="LacI"/>
    <property type="match status" value="1"/>
</dbReference>
<dbReference type="InterPro" id="IPR028082">
    <property type="entry name" value="Peripla_BP_I"/>
</dbReference>
<gene>
    <name evidence="6" type="ORF">E1269_23650</name>
</gene>
<keyword evidence="1" id="KW-0678">Repressor</keyword>
<dbReference type="InterPro" id="IPR000843">
    <property type="entry name" value="HTH_LacI"/>
</dbReference>
<dbReference type="InterPro" id="IPR010982">
    <property type="entry name" value="Lambda_DNA-bd_dom_sf"/>
</dbReference>
<reference evidence="6 7" key="1">
    <citation type="submission" date="2019-03" db="EMBL/GenBank/DDBJ databases">
        <title>Draft genome sequences of novel Actinobacteria.</title>
        <authorList>
            <person name="Sahin N."/>
            <person name="Ay H."/>
            <person name="Saygin H."/>
        </authorList>
    </citation>
    <scope>NUCLEOTIDE SEQUENCE [LARGE SCALE GENOMIC DNA]</scope>
    <source>
        <strain evidence="6 7">5K138</strain>
    </source>
</reference>
<evidence type="ECO:0000256" key="1">
    <source>
        <dbReference type="ARBA" id="ARBA00022491"/>
    </source>
</evidence>
<name>A0A4R5CQQ5_9ACTN</name>
<evidence type="ECO:0000256" key="2">
    <source>
        <dbReference type="ARBA" id="ARBA00023015"/>
    </source>
</evidence>
<dbReference type="OrthoDB" id="59108at2"/>
<dbReference type="SUPFAM" id="SSF53822">
    <property type="entry name" value="Periplasmic binding protein-like I"/>
    <property type="match status" value="1"/>
</dbReference>
<keyword evidence="3" id="KW-0238">DNA-binding</keyword>
<dbReference type="SMART" id="SM00354">
    <property type="entry name" value="HTH_LACI"/>
    <property type="match status" value="1"/>
</dbReference>
<dbReference type="Gene3D" id="1.10.260.40">
    <property type="entry name" value="lambda repressor-like DNA-binding domains"/>
    <property type="match status" value="1"/>
</dbReference>
<comment type="caution">
    <text evidence="6">The sequence shown here is derived from an EMBL/GenBank/DDBJ whole genome shotgun (WGS) entry which is preliminary data.</text>
</comment>
<dbReference type="Pfam" id="PF00532">
    <property type="entry name" value="Peripla_BP_1"/>
    <property type="match status" value="1"/>
</dbReference>
<keyword evidence="7" id="KW-1185">Reference proteome</keyword>
<proteinExistence type="predicted"/>
<protein>
    <submittedName>
        <fullName evidence="6">LacI family transcriptional regulator</fullName>
    </submittedName>
</protein>
<dbReference type="RefSeq" id="WP_131899195.1">
    <property type="nucleotide sequence ID" value="NZ_SMKZ01000043.1"/>
</dbReference>
<dbReference type="CDD" id="cd01392">
    <property type="entry name" value="HTH_LacI"/>
    <property type="match status" value="1"/>
</dbReference>
<evidence type="ECO:0000313" key="6">
    <source>
        <dbReference type="EMBL" id="TDE01161.1"/>
    </source>
</evidence>
<dbReference type="PANTHER" id="PTHR30146:SF148">
    <property type="entry name" value="HTH-TYPE TRANSCRIPTIONAL REPRESSOR PURR-RELATED"/>
    <property type="match status" value="1"/>
</dbReference>
<evidence type="ECO:0000256" key="4">
    <source>
        <dbReference type="ARBA" id="ARBA00023163"/>
    </source>
</evidence>
<dbReference type="GO" id="GO:0003700">
    <property type="term" value="F:DNA-binding transcription factor activity"/>
    <property type="evidence" value="ECO:0007669"/>
    <property type="project" value="TreeGrafter"/>
</dbReference>
<dbReference type="Proteomes" id="UP000294739">
    <property type="component" value="Unassembled WGS sequence"/>
</dbReference>
<accession>A0A4R5CQQ5</accession>
<evidence type="ECO:0000256" key="3">
    <source>
        <dbReference type="ARBA" id="ARBA00023125"/>
    </source>
</evidence>
<organism evidence="6 7">
    <name type="scientific">Jiangella asiatica</name>
    <dbReference type="NCBI Taxonomy" id="2530372"/>
    <lineage>
        <taxon>Bacteria</taxon>
        <taxon>Bacillati</taxon>
        <taxon>Actinomycetota</taxon>
        <taxon>Actinomycetes</taxon>
        <taxon>Jiangellales</taxon>
        <taxon>Jiangellaceae</taxon>
        <taxon>Jiangella</taxon>
    </lineage>
</organism>
<keyword evidence="2" id="KW-0805">Transcription regulation</keyword>
<evidence type="ECO:0000259" key="5">
    <source>
        <dbReference type="PROSITE" id="PS50932"/>
    </source>
</evidence>